<feature type="domain" description="Fe-containing alcohol dehydrogenase-like C-terminal" evidence="4">
    <location>
        <begin position="203"/>
        <end position="397"/>
    </location>
</feature>
<dbReference type="Proteomes" id="UP001628281">
    <property type="component" value="Unassembled WGS sequence"/>
</dbReference>
<dbReference type="EMBL" id="JBJLSN010000023">
    <property type="protein sequence ID" value="MFL7902843.1"/>
    <property type="molecule type" value="Genomic_DNA"/>
</dbReference>
<dbReference type="Pfam" id="PF00465">
    <property type="entry name" value="Fe-ADH"/>
    <property type="match status" value="1"/>
</dbReference>
<keyword evidence="2 5" id="KW-0560">Oxidoreductase</keyword>
<dbReference type="EC" id="1.1.1.-" evidence="5"/>
<proteinExistence type="inferred from homology"/>
<dbReference type="Pfam" id="PF25137">
    <property type="entry name" value="ADH_Fe_C"/>
    <property type="match status" value="1"/>
</dbReference>
<protein>
    <submittedName>
        <fullName evidence="5">Iron-containing alcohol dehydrogenase</fullName>
        <ecNumber evidence="5">1.1.1.-</ecNumber>
    </submittedName>
</protein>
<dbReference type="GO" id="GO:0016491">
    <property type="term" value="F:oxidoreductase activity"/>
    <property type="evidence" value="ECO:0007669"/>
    <property type="project" value="UniProtKB-KW"/>
</dbReference>
<accession>A0ABW8VBY2</accession>
<dbReference type="InterPro" id="IPR001670">
    <property type="entry name" value="ADH_Fe/GldA"/>
</dbReference>
<evidence type="ECO:0000256" key="1">
    <source>
        <dbReference type="ARBA" id="ARBA00007358"/>
    </source>
</evidence>
<organism evidence="5 6">
    <name type="scientific">Azospirillum argentinense</name>
    <dbReference type="NCBI Taxonomy" id="2970906"/>
    <lineage>
        <taxon>Bacteria</taxon>
        <taxon>Pseudomonadati</taxon>
        <taxon>Pseudomonadota</taxon>
        <taxon>Alphaproteobacteria</taxon>
        <taxon>Rhodospirillales</taxon>
        <taxon>Azospirillaceae</taxon>
        <taxon>Azospirillum</taxon>
    </lineage>
</organism>
<dbReference type="RefSeq" id="WP_407824623.1">
    <property type="nucleotide sequence ID" value="NZ_JBJLSN010000023.1"/>
</dbReference>
<evidence type="ECO:0000256" key="2">
    <source>
        <dbReference type="ARBA" id="ARBA00023002"/>
    </source>
</evidence>
<sequence length="397" mass="41739">MSSPAMSSPAMSAFPVSSFSCPTKILFGVGAHEQLPDVLREWNAVRLFVLLDPALADSVIFRRIEALLTGSGVALSVFTGIEPEPGDRTVQAAYERCREQDAQALLAIGGGSTIDVAKAVSILMTNGGRIADYEGIEKFAIRPLPLIAVPTTAGTGSEVSGACVITDTARKTKMAIRHAAFSPAQVAILDPLAVGSMPAHVAAHAGVDAFVHAFESYLSKRATVFSDAVNLHAMTLIAGSIRPFVADRTNVPAALDMLCGSALAAMSFGVTGLGNVHCMAMSVGALFPVPHGLANAVCLPYAAAFNVPAKPERLARVAEILGVDTAGLPPDQAAAAAVDGLRTLCADLGIPPRLRDVGVTEDRLDEMARRSYVADYNRWNPRHTSEADFQELFRAAF</sequence>
<evidence type="ECO:0000313" key="6">
    <source>
        <dbReference type="Proteomes" id="UP001628281"/>
    </source>
</evidence>
<dbReference type="PANTHER" id="PTHR11496">
    <property type="entry name" value="ALCOHOL DEHYDROGENASE"/>
    <property type="match status" value="1"/>
</dbReference>
<gene>
    <name evidence="5" type="ORF">ACJ41P_17035</name>
</gene>
<comment type="caution">
    <text evidence="5">The sequence shown here is derived from an EMBL/GenBank/DDBJ whole genome shotgun (WGS) entry which is preliminary data.</text>
</comment>
<evidence type="ECO:0000259" key="3">
    <source>
        <dbReference type="Pfam" id="PF00465"/>
    </source>
</evidence>
<reference evidence="5 6" key="1">
    <citation type="submission" date="2024-11" db="EMBL/GenBank/DDBJ databases">
        <title>Draft genome sequences of two bacteria associated to sugarcane roots in Colombia.</title>
        <authorList>
            <person name="Pardo-Diaz S."/>
            <person name="Masmela-Mendoza J."/>
            <person name="Delgadillo-Duran P."/>
            <person name="Bautista E.J."/>
            <person name="Rojas-Tapias D.F."/>
        </authorList>
    </citation>
    <scope>NUCLEOTIDE SEQUENCE [LARGE SCALE GENOMIC DNA]</scope>
    <source>
        <strain evidence="5 6">Ap18</strain>
    </source>
</reference>
<evidence type="ECO:0000259" key="4">
    <source>
        <dbReference type="Pfam" id="PF25137"/>
    </source>
</evidence>
<keyword evidence="6" id="KW-1185">Reference proteome</keyword>
<name>A0ABW8VBY2_9PROT</name>
<dbReference type="CDD" id="cd08551">
    <property type="entry name" value="Fe-ADH"/>
    <property type="match status" value="1"/>
</dbReference>
<dbReference type="SUPFAM" id="SSF56796">
    <property type="entry name" value="Dehydroquinate synthase-like"/>
    <property type="match status" value="1"/>
</dbReference>
<dbReference type="Gene3D" id="3.40.50.1970">
    <property type="match status" value="1"/>
</dbReference>
<dbReference type="PANTHER" id="PTHR11496:SF102">
    <property type="entry name" value="ALCOHOL DEHYDROGENASE 4"/>
    <property type="match status" value="1"/>
</dbReference>
<comment type="similarity">
    <text evidence="1">Belongs to the iron-containing alcohol dehydrogenase family.</text>
</comment>
<evidence type="ECO:0000313" key="5">
    <source>
        <dbReference type="EMBL" id="MFL7902843.1"/>
    </source>
</evidence>
<dbReference type="Gene3D" id="1.20.1090.10">
    <property type="entry name" value="Dehydroquinate synthase-like - alpha domain"/>
    <property type="match status" value="1"/>
</dbReference>
<dbReference type="InterPro" id="IPR039697">
    <property type="entry name" value="Alcohol_dehydrogenase_Fe"/>
</dbReference>
<feature type="domain" description="Alcohol dehydrogenase iron-type/glycerol dehydrogenase GldA" evidence="3">
    <location>
        <begin position="22"/>
        <end position="191"/>
    </location>
</feature>
<dbReference type="InterPro" id="IPR056798">
    <property type="entry name" value="ADH_Fe_C"/>
</dbReference>